<dbReference type="NCBIfam" id="TIGR01549">
    <property type="entry name" value="HAD-SF-IA-v1"/>
    <property type="match status" value="1"/>
</dbReference>
<dbReference type="OrthoDB" id="9802350at2"/>
<dbReference type="PATRIC" id="fig|1544798.3.peg.3904"/>
<proteinExistence type="predicted"/>
<dbReference type="Gene3D" id="1.10.150.240">
    <property type="entry name" value="Putative phosphatase, domain 2"/>
    <property type="match status" value="1"/>
</dbReference>
<dbReference type="PANTHER" id="PTHR47478:SF1">
    <property type="entry name" value="PYRIMIDINE 5'-NUCLEOTIDASE YJJG"/>
    <property type="match status" value="1"/>
</dbReference>
<gene>
    <name evidence="1" type="ORF">LH29_18675</name>
</gene>
<dbReference type="STRING" id="1544798.LH29_18675"/>
<dbReference type="InterPro" id="IPR023214">
    <property type="entry name" value="HAD_sf"/>
</dbReference>
<sequence length="233" mass="27302">MRKKYTHLFFDLDNTLWDFKTNSRCAMLKTYELLKLDKGSVKFDVFFDEYCRNNDELWLAYRRKEVTKKELTRQRFQLTFDSLDIDTIDALVMNDMYLKEMPKHSHLIDGAREVLDYARSKGYRLFIITNGFKEVQHEKLKQAGLQNYFEKVFISEEIKIPKPGRGIFEHAIKSSNAKKKNSLMIGDDWEVDICGAANFGINAVYFNRLQQPLNNLTGDVTIIGSLKELFLVV</sequence>
<dbReference type="InterPro" id="IPR011951">
    <property type="entry name" value="HAD-SF_hydro_IA_YjjG/PynA"/>
</dbReference>
<dbReference type="InterPro" id="IPR052550">
    <property type="entry name" value="Pyrimidine_5'-ntase_YjjG"/>
</dbReference>
<evidence type="ECO:0008006" key="3">
    <source>
        <dbReference type="Google" id="ProtNLM"/>
    </source>
</evidence>
<keyword evidence="2" id="KW-1185">Reference proteome</keyword>
<organism evidence="1 2">
    <name type="scientific">Draconibacterium sediminis</name>
    <dbReference type="NCBI Taxonomy" id="1544798"/>
    <lineage>
        <taxon>Bacteria</taxon>
        <taxon>Pseudomonadati</taxon>
        <taxon>Bacteroidota</taxon>
        <taxon>Bacteroidia</taxon>
        <taxon>Marinilabiliales</taxon>
        <taxon>Prolixibacteraceae</taxon>
        <taxon>Draconibacterium</taxon>
    </lineage>
</organism>
<dbReference type="EMBL" id="JRHC01000005">
    <property type="protein sequence ID" value="KJF42573.1"/>
    <property type="molecule type" value="Genomic_DNA"/>
</dbReference>
<dbReference type="AlphaFoldDB" id="A0A0D8J9V3"/>
<comment type="caution">
    <text evidence="1">The sequence shown here is derived from an EMBL/GenBank/DDBJ whole genome shotgun (WGS) entry which is preliminary data.</text>
</comment>
<evidence type="ECO:0000313" key="2">
    <source>
        <dbReference type="Proteomes" id="UP000032544"/>
    </source>
</evidence>
<dbReference type="InterPro" id="IPR036412">
    <property type="entry name" value="HAD-like_sf"/>
</dbReference>
<dbReference type="SUPFAM" id="SSF56784">
    <property type="entry name" value="HAD-like"/>
    <property type="match status" value="1"/>
</dbReference>
<dbReference type="Gene3D" id="3.40.50.1000">
    <property type="entry name" value="HAD superfamily/HAD-like"/>
    <property type="match status" value="1"/>
</dbReference>
<dbReference type="InterPro" id="IPR006439">
    <property type="entry name" value="HAD-SF_hydro_IA"/>
</dbReference>
<dbReference type="Pfam" id="PF00702">
    <property type="entry name" value="Hydrolase"/>
    <property type="match status" value="1"/>
</dbReference>
<dbReference type="NCBIfam" id="TIGR02254">
    <property type="entry name" value="YjjG_YfnB"/>
    <property type="match status" value="1"/>
</dbReference>
<dbReference type="SFLD" id="SFLDG01129">
    <property type="entry name" value="C1.5:_HAD__Beta-PGM__Phosphata"/>
    <property type="match status" value="1"/>
</dbReference>
<dbReference type="PANTHER" id="PTHR47478">
    <property type="match status" value="1"/>
</dbReference>
<accession>A0A0D8J9V3</accession>
<dbReference type="Proteomes" id="UP000032544">
    <property type="component" value="Unassembled WGS sequence"/>
</dbReference>
<protein>
    <recommendedName>
        <fullName evidence="3">Noncanonical pyrimidine nucleotidase, YjjG family</fullName>
    </recommendedName>
</protein>
<dbReference type="InterPro" id="IPR023198">
    <property type="entry name" value="PGP-like_dom2"/>
</dbReference>
<dbReference type="GO" id="GO:0008253">
    <property type="term" value="F:5'-nucleotidase activity"/>
    <property type="evidence" value="ECO:0007669"/>
    <property type="project" value="InterPro"/>
</dbReference>
<dbReference type="SFLD" id="SFLDS00003">
    <property type="entry name" value="Haloacid_Dehalogenase"/>
    <property type="match status" value="1"/>
</dbReference>
<dbReference type="RefSeq" id="WP_045032384.1">
    <property type="nucleotide sequence ID" value="NZ_JRHC01000005.1"/>
</dbReference>
<evidence type="ECO:0000313" key="1">
    <source>
        <dbReference type="EMBL" id="KJF42573.1"/>
    </source>
</evidence>
<name>A0A0D8J9V3_9BACT</name>
<reference evidence="1 2" key="1">
    <citation type="submission" date="2014-09" db="EMBL/GenBank/DDBJ databases">
        <title>Draft Genome Sequence of Draconibacterium sp. JN14CK-3.</title>
        <authorList>
            <person name="Dong C."/>
            <person name="Lai Q."/>
            <person name="Shao Z."/>
        </authorList>
    </citation>
    <scope>NUCLEOTIDE SEQUENCE [LARGE SCALE GENOMIC DNA]</scope>
    <source>
        <strain evidence="1 2">JN14CK-3</strain>
    </source>
</reference>